<keyword evidence="4" id="KW-0378">Hydrolase</keyword>
<dbReference type="InterPro" id="IPR027461">
    <property type="entry name" value="Carboxypeptidase_A_C_sf"/>
</dbReference>
<dbReference type="STRING" id="758825.SAMN02982985_03766"/>
<dbReference type="Gene3D" id="3.40.50.10740">
    <property type="entry name" value="Class I glutamine amidotransferase-like"/>
    <property type="match status" value="1"/>
</dbReference>
<evidence type="ECO:0000256" key="2">
    <source>
        <dbReference type="ARBA" id="ARBA00022645"/>
    </source>
</evidence>
<dbReference type="GO" id="GO:0008236">
    <property type="term" value="F:serine-type peptidase activity"/>
    <property type="evidence" value="ECO:0007669"/>
    <property type="project" value="UniProtKB-KW"/>
</dbReference>
<protein>
    <submittedName>
        <fullName evidence="10">Muramoyltetrapeptide carboxypeptidase</fullName>
    </submittedName>
</protein>
<dbReference type="Gene3D" id="3.50.30.60">
    <property type="entry name" value="LD-carboxypeptidase A C-terminal domain-like"/>
    <property type="match status" value="1"/>
</dbReference>
<evidence type="ECO:0000313" key="10">
    <source>
        <dbReference type="EMBL" id="SFM35352.1"/>
    </source>
</evidence>
<keyword evidence="2 10" id="KW-0121">Carboxypeptidase</keyword>
<dbReference type="Pfam" id="PF02016">
    <property type="entry name" value="Peptidase_S66"/>
    <property type="match status" value="1"/>
</dbReference>
<evidence type="ECO:0000256" key="3">
    <source>
        <dbReference type="ARBA" id="ARBA00022670"/>
    </source>
</evidence>
<keyword evidence="7" id="KW-0732">Signal</keyword>
<evidence type="ECO:0000259" key="9">
    <source>
        <dbReference type="Pfam" id="PF17676"/>
    </source>
</evidence>
<evidence type="ECO:0000313" key="11">
    <source>
        <dbReference type="Proteomes" id="UP000199470"/>
    </source>
</evidence>
<dbReference type="GO" id="GO:0006508">
    <property type="term" value="P:proteolysis"/>
    <property type="evidence" value="ECO:0007669"/>
    <property type="project" value="UniProtKB-KW"/>
</dbReference>
<dbReference type="InterPro" id="IPR003507">
    <property type="entry name" value="S66_fam"/>
</dbReference>
<dbReference type="InterPro" id="IPR040449">
    <property type="entry name" value="Peptidase_S66_N"/>
</dbReference>
<dbReference type="SUPFAM" id="SSF52317">
    <property type="entry name" value="Class I glutamine amidotransferase-like"/>
    <property type="match status" value="1"/>
</dbReference>
<reference evidence="10 11" key="1">
    <citation type="submission" date="2016-10" db="EMBL/GenBank/DDBJ databases">
        <authorList>
            <person name="de Groot N.N."/>
        </authorList>
    </citation>
    <scope>NUCLEOTIDE SEQUENCE [LARGE SCALE GENOMIC DNA]</scope>
    <source>
        <strain evidence="10 11">ATCC 43154</strain>
    </source>
</reference>
<evidence type="ECO:0000256" key="5">
    <source>
        <dbReference type="ARBA" id="ARBA00022825"/>
    </source>
</evidence>
<feature type="active site" description="Nucleophile" evidence="6">
    <location>
        <position position="154"/>
    </location>
</feature>
<proteinExistence type="inferred from homology"/>
<feature type="signal peptide" evidence="7">
    <location>
        <begin position="1"/>
        <end position="29"/>
    </location>
</feature>
<evidence type="ECO:0000259" key="8">
    <source>
        <dbReference type="Pfam" id="PF02016"/>
    </source>
</evidence>
<dbReference type="InterPro" id="IPR006311">
    <property type="entry name" value="TAT_signal"/>
</dbReference>
<dbReference type="EMBL" id="FOTW01000018">
    <property type="protein sequence ID" value="SFM35352.1"/>
    <property type="molecule type" value="Genomic_DNA"/>
</dbReference>
<sequence>MSDPAPLSRRRFGALLAGAAVAAAQPATALAGARTTRGGKAMKQHLLKPTRLHSGDLVGIVAPAGPSNPAALEQAVQNLQALGLRAKLGAHLGEVYGNYGGSVEHRVADLHAMFLDPEVKAVWAIRGGSGCIALLSHLNYKLIRSNPKILLGFSDVTALHLALQRRAGLVSFHGPVLSTPFSDYTRNHLQNLLMAPQAHYTIPMAQENRARAVAAPQYALRTVHAGQASGRLMGGNLSMVAALAGTPYAADFRQAIVFLEDVSEEPYRIDRMMTQLQLSEGFEHAAAMMLGVFEKCAPPADEVSLSLEQTLDQHLLPLKLPSATGYSFGHIRDQFTLPLGLQARFDTEQQSLTLLEPAVL</sequence>
<name>A0A1I4Q5M0_9BURK</name>
<evidence type="ECO:0000256" key="6">
    <source>
        <dbReference type="PIRSR" id="PIRSR028757-1"/>
    </source>
</evidence>
<keyword evidence="11" id="KW-1185">Reference proteome</keyword>
<feature type="domain" description="LD-carboxypeptidase N-terminal" evidence="8">
    <location>
        <begin position="58"/>
        <end position="174"/>
    </location>
</feature>
<dbReference type="Proteomes" id="UP000199470">
    <property type="component" value="Unassembled WGS sequence"/>
</dbReference>
<comment type="similarity">
    <text evidence="1">Belongs to the peptidase S66 family.</text>
</comment>
<dbReference type="PIRSF" id="PIRSF028757">
    <property type="entry name" value="LD-carboxypeptidase"/>
    <property type="match status" value="1"/>
</dbReference>
<dbReference type="GO" id="GO:0004180">
    <property type="term" value="F:carboxypeptidase activity"/>
    <property type="evidence" value="ECO:0007669"/>
    <property type="project" value="UniProtKB-KW"/>
</dbReference>
<dbReference type="CDD" id="cd07025">
    <property type="entry name" value="Peptidase_S66"/>
    <property type="match status" value="1"/>
</dbReference>
<dbReference type="PANTHER" id="PTHR30237:SF2">
    <property type="entry name" value="MUREIN TETRAPEPTIDE CARBOXYPEPTIDASE"/>
    <property type="match status" value="1"/>
</dbReference>
<dbReference type="PROSITE" id="PS51318">
    <property type="entry name" value="TAT"/>
    <property type="match status" value="1"/>
</dbReference>
<accession>A0A1I4Q5M0</accession>
<dbReference type="AlphaFoldDB" id="A0A1I4Q5M0"/>
<evidence type="ECO:0000256" key="7">
    <source>
        <dbReference type="SAM" id="SignalP"/>
    </source>
</evidence>
<dbReference type="InterPro" id="IPR040921">
    <property type="entry name" value="Peptidase_S66C"/>
</dbReference>
<keyword evidence="5" id="KW-0720">Serine protease</keyword>
<dbReference type="SUPFAM" id="SSF141986">
    <property type="entry name" value="LD-carboxypeptidase A C-terminal domain-like"/>
    <property type="match status" value="1"/>
</dbReference>
<feature type="domain" description="LD-carboxypeptidase C-terminal" evidence="9">
    <location>
        <begin position="229"/>
        <end position="344"/>
    </location>
</feature>
<evidence type="ECO:0000256" key="1">
    <source>
        <dbReference type="ARBA" id="ARBA00010233"/>
    </source>
</evidence>
<dbReference type="Pfam" id="PF17676">
    <property type="entry name" value="Peptidase_S66C"/>
    <property type="match status" value="1"/>
</dbReference>
<dbReference type="RefSeq" id="WP_093389249.1">
    <property type="nucleotide sequence ID" value="NZ_FOTW01000018.1"/>
</dbReference>
<evidence type="ECO:0000256" key="4">
    <source>
        <dbReference type="ARBA" id="ARBA00022801"/>
    </source>
</evidence>
<feature type="chain" id="PRO_5011567089" evidence="7">
    <location>
        <begin position="30"/>
        <end position="360"/>
    </location>
</feature>
<gene>
    <name evidence="10" type="ORF">SAMN02982985_03766</name>
</gene>
<dbReference type="PANTHER" id="PTHR30237">
    <property type="entry name" value="MURAMOYLTETRAPEPTIDE CARBOXYPEPTIDASE"/>
    <property type="match status" value="1"/>
</dbReference>
<organism evidence="10 11">
    <name type="scientific">Rugamonas rubra</name>
    <dbReference type="NCBI Taxonomy" id="758825"/>
    <lineage>
        <taxon>Bacteria</taxon>
        <taxon>Pseudomonadati</taxon>
        <taxon>Pseudomonadota</taxon>
        <taxon>Betaproteobacteria</taxon>
        <taxon>Burkholderiales</taxon>
        <taxon>Oxalobacteraceae</taxon>
        <taxon>Telluria group</taxon>
        <taxon>Rugamonas</taxon>
    </lineage>
</organism>
<keyword evidence="3" id="KW-0645">Protease</keyword>
<dbReference type="InterPro" id="IPR029062">
    <property type="entry name" value="Class_I_gatase-like"/>
</dbReference>
<dbReference type="InterPro" id="IPR027478">
    <property type="entry name" value="LdcA_N"/>
</dbReference>
<dbReference type="OrthoDB" id="9807329at2"/>
<feature type="active site" description="Charge relay system" evidence="6">
    <location>
        <position position="260"/>
    </location>
</feature>
<feature type="active site" description="Charge relay system" evidence="6">
    <location>
        <position position="330"/>
    </location>
</feature>